<gene>
    <name evidence="2" type="ORF">L873DRAFT_1815562</name>
</gene>
<feature type="transmembrane region" description="Helical" evidence="1">
    <location>
        <begin position="161"/>
        <end position="180"/>
    </location>
</feature>
<name>A0A3N4J5L0_9PEZI</name>
<dbReference type="OrthoDB" id="5427664at2759"/>
<feature type="transmembrane region" description="Helical" evidence="1">
    <location>
        <begin position="207"/>
        <end position="230"/>
    </location>
</feature>
<keyword evidence="1" id="KW-0812">Transmembrane</keyword>
<evidence type="ECO:0000313" key="2">
    <source>
        <dbReference type="EMBL" id="RPA93592.1"/>
    </source>
</evidence>
<dbReference type="PANTHER" id="PTHR37577">
    <property type="entry name" value="INTEGRAL MEMBRANE PROTEIN"/>
    <property type="match status" value="1"/>
</dbReference>
<keyword evidence="1" id="KW-0472">Membrane</keyword>
<proteinExistence type="predicted"/>
<dbReference type="InterPro" id="IPR053018">
    <property type="entry name" value="Elsinochrome_Biosynth-Asso"/>
</dbReference>
<dbReference type="PANTHER" id="PTHR37577:SF1">
    <property type="entry name" value="INTEGRAL MEMBRANE PROTEIN"/>
    <property type="match status" value="1"/>
</dbReference>
<feature type="transmembrane region" description="Helical" evidence="1">
    <location>
        <begin position="304"/>
        <end position="323"/>
    </location>
</feature>
<keyword evidence="3" id="KW-1185">Reference proteome</keyword>
<feature type="transmembrane region" description="Helical" evidence="1">
    <location>
        <begin position="264"/>
        <end position="284"/>
    </location>
</feature>
<dbReference type="AlphaFoldDB" id="A0A3N4J5L0"/>
<dbReference type="Proteomes" id="UP000276215">
    <property type="component" value="Unassembled WGS sequence"/>
</dbReference>
<sequence length="347" mass="37944">MAGGDEWVCTANTPSNPDISGIGVISAFITQAVLSNLLGWYMYLFHPSPTSTSPSSSPATPATPAPSSRALKFIQTLRTPLLTPMLKHLILLITDTQNLTGISLLIASFTQPMAAYHAVIVVSIAWMPSLSHHIAMHYVYPIFILSARRRRRDRAMRGVRLGIVALYVILYTAFCAKTFVHVRSRWDTECFATCKGCTGSRQEMRQLIYWIVTGLGIFLVGYMPFVLVVVRPPERSSPPQCEARESRGCVRAAMALLACFAKRAWAGLTSVPASLVMMSFWIAFTAFGISEYRAGCGIGEEERWGFGQVLAVLGLVIVVFEGIKGFCGLSLFSFHSVVGVGMRANCG</sequence>
<accession>A0A3N4J5L0</accession>
<reference evidence="2 3" key="1">
    <citation type="journal article" date="2018" name="Nat. Ecol. Evol.">
        <title>Pezizomycetes genomes reveal the molecular basis of ectomycorrhizal truffle lifestyle.</title>
        <authorList>
            <person name="Murat C."/>
            <person name="Payen T."/>
            <person name="Noel B."/>
            <person name="Kuo A."/>
            <person name="Morin E."/>
            <person name="Chen J."/>
            <person name="Kohler A."/>
            <person name="Krizsan K."/>
            <person name="Balestrini R."/>
            <person name="Da Silva C."/>
            <person name="Montanini B."/>
            <person name="Hainaut M."/>
            <person name="Levati E."/>
            <person name="Barry K.W."/>
            <person name="Belfiori B."/>
            <person name="Cichocki N."/>
            <person name="Clum A."/>
            <person name="Dockter R.B."/>
            <person name="Fauchery L."/>
            <person name="Guy J."/>
            <person name="Iotti M."/>
            <person name="Le Tacon F."/>
            <person name="Lindquist E.A."/>
            <person name="Lipzen A."/>
            <person name="Malagnac F."/>
            <person name="Mello A."/>
            <person name="Molinier V."/>
            <person name="Miyauchi S."/>
            <person name="Poulain J."/>
            <person name="Riccioni C."/>
            <person name="Rubini A."/>
            <person name="Sitrit Y."/>
            <person name="Splivallo R."/>
            <person name="Traeger S."/>
            <person name="Wang M."/>
            <person name="Zifcakova L."/>
            <person name="Wipf D."/>
            <person name="Zambonelli A."/>
            <person name="Paolocci F."/>
            <person name="Nowrousian M."/>
            <person name="Ottonello S."/>
            <person name="Baldrian P."/>
            <person name="Spatafora J.W."/>
            <person name="Henrissat B."/>
            <person name="Nagy L.G."/>
            <person name="Aury J.M."/>
            <person name="Wincker P."/>
            <person name="Grigoriev I.V."/>
            <person name="Bonfante P."/>
            <person name="Martin F.M."/>
        </authorList>
    </citation>
    <scope>NUCLEOTIDE SEQUENCE [LARGE SCALE GENOMIC DNA]</scope>
    <source>
        <strain evidence="2 3">120613-1</strain>
    </source>
</reference>
<protein>
    <submittedName>
        <fullName evidence="2">Uncharacterized protein</fullName>
    </submittedName>
</protein>
<feature type="transmembrane region" description="Helical" evidence="1">
    <location>
        <begin position="22"/>
        <end position="44"/>
    </location>
</feature>
<keyword evidence="1" id="KW-1133">Transmembrane helix</keyword>
<organism evidence="2 3">
    <name type="scientific">Choiromyces venosus 120613-1</name>
    <dbReference type="NCBI Taxonomy" id="1336337"/>
    <lineage>
        <taxon>Eukaryota</taxon>
        <taxon>Fungi</taxon>
        <taxon>Dikarya</taxon>
        <taxon>Ascomycota</taxon>
        <taxon>Pezizomycotina</taxon>
        <taxon>Pezizomycetes</taxon>
        <taxon>Pezizales</taxon>
        <taxon>Tuberaceae</taxon>
        <taxon>Choiromyces</taxon>
    </lineage>
</organism>
<feature type="transmembrane region" description="Helical" evidence="1">
    <location>
        <begin position="115"/>
        <end position="140"/>
    </location>
</feature>
<dbReference type="EMBL" id="ML120449">
    <property type="protein sequence ID" value="RPA93592.1"/>
    <property type="molecule type" value="Genomic_DNA"/>
</dbReference>
<evidence type="ECO:0000313" key="3">
    <source>
        <dbReference type="Proteomes" id="UP000276215"/>
    </source>
</evidence>
<evidence type="ECO:0000256" key="1">
    <source>
        <dbReference type="SAM" id="Phobius"/>
    </source>
</evidence>